<evidence type="ECO:0000256" key="7">
    <source>
        <dbReference type="SAM" id="Phobius"/>
    </source>
</evidence>
<evidence type="ECO:0000259" key="8">
    <source>
        <dbReference type="Pfam" id="PF20684"/>
    </source>
</evidence>
<dbReference type="Pfam" id="PF20684">
    <property type="entry name" value="Fung_rhodopsin"/>
    <property type="match status" value="1"/>
</dbReference>
<feature type="compositionally biased region" description="Basic and acidic residues" evidence="6">
    <location>
        <begin position="300"/>
        <end position="310"/>
    </location>
</feature>
<proteinExistence type="inferred from homology"/>
<keyword evidence="10" id="KW-1185">Reference proteome</keyword>
<dbReference type="AlphaFoldDB" id="A0A2S4L506"/>
<feature type="transmembrane region" description="Helical" evidence="7">
    <location>
        <begin position="40"/>
        <end position="62"/>
    </location>
</feature>
<feature type="transmembrane region" description="Helical" evidence="7">
    <location>
        <begin position="192"/>
        <end position="211"/>
    </location>
</feature>
<feature type="region of interest" description="Disordered" evidence="6">
    <location>
        <begin position="232"/>
        <end position="253"/>
    </location>
</feature>
<evidence type="ECO:0000256" key="3">
    <source>
        <dbReference type="ARBA" id="ARBA00022989"/>
    </source>
</evidence>
<protein>
    <recommendedName>
        <fullName evidence="8">Rhodopsin domain-containing protein</fullName>
    </recommendedName>
</protein>
<dbReference type="Proteomes" id="UP000237481">
    <property type="component" value="Unassembled WGS sequence"/>
</dbReference>
<feature type="compositionally biased region" description="Polar residues" evidence="6">
    <location>
        <begin position="337"/>
        <end position="350"/>
    </location>
</feature>
<comment type="subcellular location">
    <subcellularLocation>
        <location evidence="1">Membrane</location>
        <topology evidence="1">Multi-pass membrane protein</topology>
    </subcellularLocation>
</comment>
<comment type="similarity">
    <text evidence="5">Belongs to the SAT4 family.</text>
</comment>
<reference evidence="9 10" key="1">
    <citation type="submission" date="2018-01" db="EMBL/GenBank/DDBJ databases">
        <title>Harnessing the power of phylogenomics to disentangle the directionality and signatures of interkingdom host jumping in the parasitic fungal genus Tolypocladium.</title>
        <authorList>
            <person name="Quandt C.A."/>
            <person name="Patterson W."/>
            <person name="Spatafora J.W."/>
        </authorList>
    </citation>
    <scope>NUCLEOTIDE SEQUENCE [LARGE SCALE GENOMIC DNA]</scope>
    <source>
        <strain evidence="9 10">NRBC 100945</strain>
    </source>
</reference>
<feature type="transmembrane region" description="Helical" evidence="7">
    <location>
        <begin position="154"/>
        <end position="180"/>
    </location>
</feature>
<dbReference type="EMBL" id="PKSG01000240">
    <property type="protein sequence ID" value="POR37500.1"/>
    <property type="molecule type" value="Genomic_DNA"/>
</dbReference>
<dbReference type="PANTHER" id="PTHR33048">
    <property type="entry name" value="PTH11-LIKE INTEGRAL MEMBRANE PROTEIN (AFU_ORTHOLOGUE AFUA_5G11245)"/>
    <property type="match status" value="1"/>
</dbReference>
<sequence length="356" mass="38605">MAFSVAFLFVGRYLYTVGAGLHMWDVPYSDYSPAFLQTTVAATLTYAVSVSFSKLSILAFYLRVSPGQAFRRAVHALVALVCAYTLAYVLVMVFRCRPVAAGWDLSVKGGQCIGHLAPMMVLSVANIALDVVVLCLPIPVVAPLQMPLRQKVTLTLLFATGGFVVAAAIKRAVIMGPLLASPDYTWHLSQQFIWSFVEINAGIVCASLAALRPLFMRYIPFLVVSCLRPSQDHRRSRDRPGAAGKNTGSGSSALYGQAYELPSRDELPIQRPPATGDDDEARLWSRRHLCVGKAGSSQDSVRRRDRDSLDSLRLGDLYPGARPPVSAVSASEHEPHASQSTKGITVTKETLVSYGG</sequence>
<name>A0A2S4L506_9HYPO</name>
<accession>A0A2S4L506</accession>
<dbReference type="InterPro" id="IPR049326">
    <property type="entry name" value="Rhodopsin_dom_fungi"/>
</dbReference>
<dbReference type="PANTHER" id="PTHR33048:SF124">
    <property type="entry name" value="INTEGRAL MEMBRANE PROTEIN"/>
    <property type="match status" value="1"/>
</dbReference>
<evidence type="ECO:0000313" key="10">
    <source>
        <dbReference type="Proteomes" id="UP000237481"/>
    </source>
</evidence>
<evidence type="ECO:0000256" key="6">
    <source>
        <dbReference type="SAM" id="MobiDB-lite"/>
    </source>
</evidence>
<feature type="transmembrane region" description="Helical" evidence="7">
    <location>
        <begin position="74"/>
        <end position="95"/>
    </location>
</feature>
<keyword evidence="4 7" id="KW-0472">Membrane</keyword>
<feature type="region of interest" description="Disordered" evidence="6">
    <location>
        <begin position="295"/>
        <end position="356"/>
    </location>
</feature>
<evidence type="ECO:0000256" key="5">
    <source>
        <dbReference type="ARBA" id="ARBA00038359"/>
    </source>
</evidence>
<comment type="caution">
    <text evidence="9">The sequence shown here is derived from an EMBL/GenBank/DDBJ whole genome shotgun (WGS) entry which is preliminary data.</text>
</comment>
<dbReference type="GO" id="GO:0016020">
    <property type="term" value="C:membrane"/>
    <property type="evidence" value="ECO:0007669"/>
    <property type="project" value="UniProtKB-SubCell"/>
</dbReference>
<evidence type="ECO:0000313" key="9">
    <source>
        <dbReference type="EMBL" id="POR37500.1"/>
    </source>
</evidence>
<keyword evidence="3 7" id="KW-1133">Transmembrane helix</keyword>
<evidence type="ECO:0000256" key="2">
    <source>
        <dbReference type="ARBA" id="ARBA00022692"/>
    </source>
</evidence>
<feature type="domain" description="Rhodopsin" evidence="8">
    <location>
        <begin position="4"/>
        <end position="216"/>
    </location>
</feature>
<organism evidence="9 10">
    <name type="scientific">Tolypocladium paradoxum</name>
    <dbReference type="NCBI Taxonomy" id="94208"/>
    <lineage>
        <taxon>Eukaryota</taxon>
        <taxon>Fungi</taxon>
        <taxon>Dikarya</taxon>
        <taxon>Ascomycota</taxon>
        <taxon>Pezizomycotina</taxon>
        <taxon>Sordariomycetes</taxon>
        <taxon>Hypocreomycetidae</taxon>
        <taxon>Hypocreales</taxon>
        <taxon>Ophiocordycipitaceae</taxon>
        <taxon>Tolypocladium</taxon>
    </lineage>
</organism>
<evidence type="ECO:0000256" key="4">
    <source>
        <dbReference type="ARBA" id="ARBA00023136"/>
    </source>
</evidence>
<dbReference type="OrthoDB" id="4525788at2759"/>
<keyword evidence="2 7" id="KW-0812">Transmembrane</keyword>
<dbReference type="InterPro" id="IPR052337">
    <property type="entry name" value="SAT4-like"/>
</dbReference>
<feature type="transmembrane region" description="Helical" evidence="7">
    <location>
        <begin position="115"/>
        <end position="142"/>
    </location>
</feature>
<gene>
    <name evidence="9" type="ORF">TPAR_02288</name>
</gene>
<evidence type="ECO:0000256" key="1">
    <source>
        <dbReference type="ARBA" id="ARBA00004141"/>
    </source>
</evidence>